<sequence length="129" mass="14728">MDSGIIDWAKFAEEWQSAWNAHDLERLLDHFHEDIVFTSPVAAGLLPKTEGYIRGKESLRAYWSKGLQHIPDLHFTVERIFAGLNILVIQYRNQKNIVVSEVLIFSDVKVREGHGTYPPDETNPAGTRP</sequence>
<dbReference type="STRING" id="1332080.ATN00_12760"/>
<reference evidence="2 3" key="1">
    <citation type="submission" date="2015-11" db="EMBL/GenBank/DDBJ databases">
        <title>A Two-component Flavoprotein Monooxygenase System MeaXY Responsible for para-Hydroxylation of 2-Methyl-6-ethylaniline and 2,6-Diethylaniline in Sphingobium baderi DE-13.</title>
        <authorList>
            <person name="Cheng M."/>
            <person name="Meng Q."/>
            <person name="Yang Y."/>
            <person name="Chu C."/>
            <person name="Yan X."/>
            <person name="He J."/>
            <person name="Li S."/>
        </authorList>
    </citation>
    <scope>NUCLEOTIDE SEQUENCE [LARGE SCALE GENOMIC DNA]</scope>
    <source>
        <strain evidence="2 3">DE-13</strain>
    </source>
</reference>
<keyword evidence="3" id="KW-1185">Reference proteome</keyword>
<dbReference type="AlphaFoldDB" id="A0A0S3F028"/>
<dbReference type="Gene3D" id="3.10.450.50">
    <property type="match status" value="1"/>
</dbReference>
<dbReference type="SUPFAM" id="SSF54427">
    <property type="entry name" value="NTF2-like"/>
    <property type="match status" value="1"/>
</dbReference>
<dbReference type="Pfam" id="PF12680">
    <property type="entry name" value="SnoaL_2"/>
    <property type="match status" value="1"/>
</dbReference>
<dbReference type="Proteomes" id="UP000056968">
    <property type="component" value="Chromosome"/>
</dbReference>
<name>A0A0S3F028_9SPHN</name>
<dbReference type="InterPro" id="IPR037401">
    <property type="entry name" value="SnoaL-like"/>
</dbReference>
<proteinExistence type="predicted"/>
<dbReference type="KEGG" id="sbd:ATN00_12760"/>
<evidence type="ECO:0000313" key="3">
    <source>
        <dbReference type="Proteomes" id="UP000056968"/>
    </source>
</evidence>
<dbReference type="EMBL" id="CP013264">
    <property type="protein sequence ID" value="ALR21039.1"/>
    <property type="molecule type" value="Genomic_DNA"/>
</dbReference>
<dbReference type="InterPro" id="IPR032710">
    <property type="entry name" value="NTF2-like_dom_sf"/>
</dbReference>
<protein>
    <recommendedName>
        <fullName evidence="1">SnoaL-like domain-containing protein</fullName>
    </recommendedName>
</protein>
<feature type="domain" description="SnoaL-like" evidence="1">
    <location>
        <begin position="13"/>
        <end position="93"/>
    </location>
</feature>
<evidence type="ECO:0000313" key="2">
    <source>
        <dbReference type="EMBL" id="ALR21039.1"/>
    </source>
</evidence>
<dbReference type="RefSeq" id="WP_062065186.1">
    <property type="nucleotide sequence ID" value="NZ_CP013264.1"/>
</dbReference>
<gene>
    <name evidence="2" type="ORF">ATN00_12760</name>
</gene>
<dbReference type="OrthoDB" id="333383at2"/>
<organism evidence="2 3">
    <name type="scientific">Sphingobium baderi</name>
    <dbReference type="NCBI Taxonomy" id="1332080"/>
    <lineage>
        <taxon>Bacteria</taxon>
        <taxon>Pseudomonadati</taxon>
        <taxon>Pseudomonadota</taxon>
        <taxon>Alphaproteobacteria</taxon>
        <taxon>Sphingomonadales</taxon>
        <taxon>Sphingomonadaceae</taxon>
        <taxon>Sphingobium</taxon>
    </lineage>
</organism>
<accession>A0A0S3F028</accession>
<evidence type="ECO:0000259" key="1">
    <source>
        <dbReference type="Pfam" id="PF12680"/>
    </source>
</evidence>